<comment type="caution">
    <text evidence="1">The sequence shown here is derived from an EMBL/GenBank/DDBJ whole genome shotgun (WGS) entry which is preliminary data.</text>
</comment>
<sequence length="214" mass="24483">MFLAYFPPGSGFDNVNRRFLFTLTNKSPFEFHMEQSKSWYGHLEAPLRELQAGEGKDMGVLQIRGYKKADTATGATHSLCFRIATPAGKLNAWLNIYLQVGYTANNYFGWFISDTSQCLEPQTWYQSTNFNEKKGSCSDRVLNIGGSNRLTANCFGFLPITMYTDNMSWSTPSMSITWNSLISRHSDFWLNYTLAYNSQHHDRKIPYIVSNKLS</sequence>
<evidence type="ECO:0000313" key="3">
    <source>
        <dbReference type="Proteomes" id="UP000663860"/>
    </source>
</evidence>
<dbReference type="EMBL" id="CAJNOE010001115">
    <property type="protein sequence ID" value="CAF1388859.1"/>
    <property type="molecule type" value="Genomic_DNA"/>
</dbReference>
<organism evidence="1 3">
    <name type="scientific">Adineta steineri</name>
    <dbReference type="NCBI Taxonomy" id="433720"/>
    <lineage>
        <taxon>Eukaryota</taxon>
        <taxon>Metazoa</taxon>
        <taxon>Spiralia</taxon>
        <taxon>Gnathifera</taxon>
        <taxon>Rotifera</taxon>
        <taxon>Eurotatoria</taxon>
        <taxon>Bdelloidea</taxon>
        <taxon>Adinetida</taxon>
        <taxon>Adinetidae</taxon>
        <taxon>Adineta</taxon>
    </lineage>
</organism>
<protein>
    <submittedName>
        <fullName evidence="1">Uncharacterized protein</fullName>
    </submittedName>
</protein>
<accession>A0A815K0N0</accession>
<dbReference type="Proteomes" id="UP000663860">
    <property type="component" value="Unassembled WGS sequence"/>
</dbReference>
<name>A0A815K0N0_9BILA</name>
<proteinExistence type="predicted"/>
<reference evidence="1" key="1">
    <citation type="submission" date="2021-02" db="EMBL/GenBank/DDBJ databases">
        <authorList>
            <person name="Nowell W R."/>
        </authorList>
    </citation>
    <scope>NUCLEOTIDE SEQUENCE</scope>
</reference>
<evidence type="ECO:0000313" key="2">
    <source>
        <dbReference type="EMBL" id="CAF4056655.1"/>
    </source>
</evidence>
<dbReference type="AlphaFoldDB" id="A0A815K0N0"/>
<gene>
    <name evidence="1" type="ORF">IZO911_LOCUS38838</name>
    <name evidence="2" type="ORF">KXQ929_LOCUS31877</name>
</gene>
<dbReference type="EMBL" id="CAJOBB010003746">
    <property type="protein sequence ID" value="CAF4056655.1"/>
    <property type="molecule type" value="Genomic_DNA"/>
</dbReference>
<evidence type="ECO:0000313" key="1">
    <source>
        <dbReference type="EMBL" id="CAF1388859.1"/>
    </source>
</evidence>
<dbReference type="Proteomes" id="UP000663868">
    <property type="component" value="Unassembled WGS sequence"/>
</dbReference>